<gene>
    <name evidence="1" type="ORF">MBCUT_12690</name>
</gene>
<keyword evidence="2" id="KW-1185">Reference proteome</keyword>
<comment type="caution">
    <text evidence="1">The sequence shown here is derived from an EMBL/GenBank/DDBJ whole genome shotgun (WGS) entry which is preliminary data.</text>
</comment>
<dbReference type="RefSeq" id="WP_067259848.1">
    <property type="nucleotide sequence ID" value="NZ_LWMW01000108.1"/>
</dbReference>
<name>A0A166DMS1_9EURY</name>
<dbReference type="Proteomes" id="UP000077275">
    <property type="component" value="Unassembled WGS sequence"/>
</dbReference>
<dbReference type="EMBL" id="LWMW01000108">
    <property type="protein sequence ID" value="KZX15766.1"/>
    <property type="molecule type" value="Genomic_DNA"/>
</dbReference>
<sequence>MEIKSLYEDFKIYEKIVNNHDFTLDYLDLKNIYFIKPTTLLPAFNFMNEYNIEKYDPNFNTRTYLRGVFRAIKNKNTTLPIKPLPQVLTDLDKFNILENIRSLLKKNYVEEQSFEYLAIEIMNNISEHSKYNNAYIFAQQYPNIDFTDICFLDDGITIPESLRRAGNYYDNDNDYIIAALNGKSSDINNFRMRGSGLNSSHRIISEGFGGEMLIVSGKGLCHITPEGVFLGINDNYFKGTIVSLRINEKVLGNEIHNYTSHKEIQNIANYIL</sequence>
<accession>A0A166DMS1</accession>
<evidence type="ECO:0000313" key="2">
    <source>
        <dbReference type="Proteomes" id="UP000077275"/>
    </source>
</evidence>
<dbReference type="PATRIC" id="fig|47311.3.peg.1391"/>
<proteinExistence type="predicted"/>
<organism evidence="1 2">
    <name type="scientific">Methanobrevibacter cuticularis</name>
    <dbReference type="NCBI Taxonomy" id="47311"/>
    <lineage>
        <taxon>Archaea</taxon>
        <taxon>Methanobacteriati</taxon>
        <taxon>Methanobacteriota</taxon>
        <taxon>Methanomada group</taxon>
        <taxon>Methanobacteria</taxon>
        <taxon>Methanobacteriales</taxon>
        <taxon>Methanobacteriaceae</taxon>
        <taxon>Methanobrevibacter</taxon>
    </lineage>
</organism>
<dbReference type="OrthoDB" id="351240at2157"/>
<protein>
    <submittedName>
        <fullName evidence="1">Uncharacterized protein</fullName>
    </submittedName>
</protein>
<dbReference type="AlphaFoldDB" id="A0A166DMS1"/>
<evidence type="ECO:0000313" key="1">
    <source>
        <dbReference type="EMBL" id="KZX15766.1"/>
    </source>
</evidence>
<reference evidence="1 2" key="1">
    <citation type="submission" date="2016-04" db="EMBL/GenBank/DDBJ databases">
        <title>Genome sequence of Methanobrevibacter cuticularis DSM 11139.</title>
        <authorList>
            <person name="Poehlein A."/>
            <person name="Seedorf H."/>
            <person name="Daniel R."/>
        </authorList>
    </citation>
    <scope>NUCLEOTIDE SEQUENCE [LARGE SCALE GENOMIC DNA]</scope>
    <source>
        <strain evidence="1 2">DSM 11139</strain>
    </source>
</reference>